<protein>
    <submittedName>
        <fullName evidence="2">Uncharacterized protein</fullName>
    </submittedName>
</protein>
<dbReference type="EMBL" id="CP024955">
    <property type="protein sequence ID" value="ATY86148.1"/>
    <property type="molecule type" value="Genomic_DNA"/>
</dbReference>
<evidence type="ECO:0000256" key="1">
    <source>
        <dbReference type="SAM" id="MobiDB-lite"/>
    </source>
</evidence>
<evidence type="ECO:0000313" key="2">
    <source>
        <dbReference type="EMBL" id="ATY86148.1"/>
    </source>
</evidence>
<name>A0A2K8N9X7_9BACL</name>
<dbReference type="Proteomes" id="UP000231932">
    <property type="component" value="Chromosome"/>
</dbReference>
<dbReference type="AlphaFoldDB" id="A0A2K8N9X7"/>
<accession>A0A2K8N9X7</accession>
<dbReference type="KEGG" id="kyr:CVV65_15440"/>
<proteinExistence type="predicted"/>
<gene>
    <name evidence="2" type="ORF">CVV65_15440</name>
</gene>
<evidence type="ECO:0000313" key="3">
    <source>
        <dbReference type="Proteomes" id="UP000231932"/>
    </source>
</evidence>
<dbReference type="OrthoDB" id="2452727at2"/>
<dbReference type="RefSeq" id="WP_100668897.1">
    <property type="nucleotide sequence ID" value="NZ_CP024955.1"/>
</dbReference>
<feature type="region of interest" description="Disordered" evidence="1">
    <location>
        <begin position="77"/>
        <end position="98"/>
    </location>
</feature>
<feature type="compositionally biased region" description="Basic residues" evidence="1">
    <location>
        <begin position="82"/>
        <end position="98"/>
    </location>
</feature>
<reference evidence="3" key="1">
    <citation type="submission" date="2017-11" db="EMBL/GenBank/DDBJ databases">
        <title>Complete Genome Sequence of Kyrpidia sp. Strain EA-1, a thermophilic, hydrogen-oxidizing Bacterium, isolated from the Azores.</title>
        <authorList>
            <person name="Reiner J.E."/>
            <person name="Lapp C.J."/>
            <person name="Bunk B."/>
            <person name="Gescher J."/>
        </authorList>
    </citation>
    <scope>NUCLEOTIDE SEQUENCE [LARGE SCALE GENOMIC DNA]</scope>
    <source>
        <strain evidence="3">EA-1</strain>
    </source>
</reference>
<keyword evidence="3" id="KW-1185">Reference proteome</keyword>
<sequence length="98" mass="11248">MEHQISAPSLLHILHSLIGKVVRINKGPESILGKLVAIRSNYVVVEPVDRKHPRLEDKPPFIFYQIHHIKSIEEEKLPPLRPKVHGKKRRPAKRTTGC</sequence>
<organism evidence="2 3">
    <name type="scientific">Kyrpidia spormannii</name>
    <dbReference type="NCBI Taxonomy" id="2055160"/>
    <lineage>
        <taxon>Bacteria</taxon>
        <taxon>Bacillati</taxon>
        <taxon>Bacillota</taxon>
        <taxon>Bacilli</taxon>
        <taxon>Bacillales</taxon>
        <taxon>Alicyclobacillaceae</taxon>
        <taxon>Kyrpidia</taxon>
    </lineage>
</organism>